<dbReference type="OrthoDB" id="3522308at2759"/>
<dbReference type="GO" id="GO:0008270">
    <property type="term" value="F:zinc ion binding"/>
    <property type="evidence" value="ECO:0007669"/>
    <property type="project" value="InterPro"/>
</dbReference>
<dbReference type="GO" id="GO:0000981">
    <property type="term" value="F:DNA-binding transcription factor activity, RNA polymerase II-specific"/>
    <property type="evidence" value="ECO:0007669"/>
    <property type="project" value="InterPro"/>
</dbReference>
<evidence type="ECO:0008006" key="4">
    <source>
        <dbReference type="Google" id="ProtNLM"/>
    </source>
</evidence>
<dbReference type="VEuPathDB" id="FungiDB:TREMEDRAFT_61930"/>
<protein>
    <recommendedName>
        <fullName evidence="4">Zn(2)-C6 fungal-type domain-containing protein</fullName>
    </recommendedName>
</protein>
<dbReference type="EMBL" id="SDIL01000004">
    <property type="protein sequence ID" value="RXK42036.1"/>
    <property type="molecule type" value="Genomic_DNA"/>
</dbReference>
<organism evidence="2 3">
    <name type="scientific">Tremella mesenterica</name>
    <name type="common">Jelly fungus</name>
    <dbReference type="NCBI Taxonomy" id="5217"/>
    <lineage>
        <taxon>Eukaryota</taxon>
        <taxon>Fungi</taxon>
        <taxon>Dikarya</taxon>
        <taxon>Basidiomycota</taxon>
        <taxon>Agaricomycotina</taxon>
        <taxon>Tremellomycetes</taxon>
        <taxon>Tremellales</taxon>
        <taxon>Tremellaceae</taxon>
        <taxon>Tremella</taxon>
    </lineage>
</organism>
<dbReference type="SUPFAM" id="SSF57701">
    <property type="entry name" value="Zn2/Cys6 DNA-binding domain"/>
    <property type="match status" value="1"/>
</dbReference>
<sequence>MSFASTSSSQDDQGPILTEASRLVNPHLLNPTETDAVRSRNLFANIRDLTGEELARMMSSLDVPEIALLLMYSIDVLSQEGVEDDITTASLASRRIDWQTAVESMFGPRARAGQEGERGATTGAWHDTQLTRRGAITPTGVHSEVDCERCKSGRKECDRKLPVCGQCTAGCISLPPVSLLSPSPQP</sequence>
<dbReference type="AlphaFoldDB" id="A0A4Q1BVI1"/>
<evidence type="ECO:0000313" key="3">
    <source>
        <dbReference type="Proteomes" id="UP000289152"/>
    </source>
</evidence>
<comment type="caution">
    <text evidence="2">The sequence shown here is derived from an EMBL/GenBank/DDBJ whole genome shotgun (WGS) entry which is preliminary data.</text>
</comment>
<dbReference type="CDD" id="cd00067">
    <property type="entry name" value="GAL4"/>
    <property type="match status" value="1"/>
</dbReference>
<dbReference type="InterPro" id="IPR001138">
    <property type="entry name" value="Zn2Cys6_DnaBD"/>
</dbReference>
<name>A0A4Q1BVI1_TREME</name>
<dbReference type="Proteomes" id="UP000289152">
    <property type="component" value="Unassembled WGS sequence"/>
</dbReference>
<gene>
    <name evidence="2" type="ORF">M231_00757</name>
</gene>
<dbReference type="InParanoid" id="A0A4Q1BVI1"/>
<reference evidence="2 3" key="1">
    <citation type="submission" date="2016-06" db="EMBL/GenBank/DDBJ databases">
        <title>Evolution of pathogenesis and genome organization in the Tremellales.</title>
        <authorList>
            <person name="Cuomo C."/>
            <person name="Litvintseva A."/>
            <person name="Heitman J."/>
            <person name="Chen Y."/>
            <person name="Sun S."/>
            <person name="Springer D."/>
            <person name="Dromer F."/>
            <person name="Young S."/>
            <person name="Zeng Q."/>
            <person name="Chapman S."/>
            <person name="Gujja S."/>
            <person name="Saif S."/>
            <person name="Birren B."/>
        </authorList>
    </citation>
    <scope>NUCLEOTIDE SEQUENCE [LARGE SCALE GENOMIC DNA]</scope>
    <source>
        <strain evidence="2 3">ATCC 28783</strain>
    </source>
</reference>
<evidence type="ECO:0000256" key="1">
    <source>
        <dbReference type="SAM" id="MobiDB-lite"/>
    </source>
</evidence>
<evidence type="ECO:0000313" key="2">
    <source>
        <dbReference type="EMBL" id="RXK42036.1"/>
    </source>
</evidence>
<keyword evidence="3" id="KW-1185">Reference proteome</keyword>
<dbReference type="InterPro" id="IPR036864">
    <property type="entry name" value="Zn2-C6_fun-type_DNA-bd_sf"/>
</dbReference>
<feature type="region of interest" description="Disordered" evidence="1">
    <location>
        <begin position="109"/>
        <end position="136"/>
    </location>
</feature>
<proteinExistence type="predicted"/>
<accession>A0A4Q1BVI1</accession>